<evidence type="ECO:0000256" key="4">
    <source>
        <dbReference type="ARBA" id="ARBA00023136"/>
    </source>
</evidence>
<gene>
    <name evidence="8" type="ORF">K4G66_31530</name>
</gene>
<dbReference type="SUPFAM" id="SSF48452">
    <property type="entry name" value="TPR-like"/>
    <property type="match status" value="1"/>
</dbReference>
<name>A0AA49GQI9_9BACT</name>
<evidence type="ECO:0000259" key="7">
    <source>
        <dbReference type="Pfam" id="PF14322"/>
    </source>
</evidence>
<keyword evidence="3" id="KW-0732">Signal</keyword>
<dbReference type="Pfam" id="PF14322">
    <property type="entry name" value="SusD-like_3"/>
    <property type="match status" value="1"/>
</dbReference>
<evidence type="ECO:0000259" key="6">
    <source>
        <dbReference type="Pfam" id="PF07980"/>
    </source>
</evidence>
<proteinExistence type="inferred from homology"/>
<comment type="subcellular location">
    <subcellularLocation>
        <location evidence="1">Cell outer membrane</location>
    </subcellularLocation>
</comment>
<reference evidence="8" key="2">
    <citation type="journal article" date="2024" name="Antonie Van Leeuwenhoek">
        <title>Roseihalotalea indica gen. nov., sp. nov., a halophilic Bacteroidetes from mesopelagic Southwest Indian Ocean with higher carbohydrate metabolic potential.</title>
        <authorList>
            <person name="Chen B."/>
            <person name="Zhang M."/>
            <person name="Lin D."/>
            <person name="Ye J."/>
            <person name="Tang K."/>
        </authorList>
    </citation>
    <scope>NUCLEOTIDE SEQUENCE</scope>
    <source>
        <strain evidence="8">TK19036</strain>
    </source>
</reference>
<feature type="domain" description="SusD-like N-terminal" evidence="7">
    <location>
        <begin position="86"/>
        <end position="226"/>
    </location>
</feature>
<dbReference type="CDD" id="cd08977">
    <property type="entry name" value="SusD"/>
    <property type="match status" value="1"/>
</dbReference>
<keyword evidence="4" id="KW-0472">Membrane</keyword>
<sequence length="485" mass="55096">MKNIKYLFIYMLLPGMIACSDEKLDLYPKTEITEGNFYQTEDQLILAVNDVYRQMGRIYDAGGIADIYGELRSDNTYIEFTGGSTTFAEEISGFWISTNNGKVSNTWETCYNAIFICNNAIDQLEKTEVEFSDPVLKERLKAEATFVRSLVFFNMVRAWGAIPLPLKPLTPDESYNYLREDEEVVYQQIISDLMYAKNTLPASYTGGDVGRVTKYGAAAVLAKAYLTMGDKAKAQAELEEIINSGLYSLDANADGTVNADDYKHIFMPDTKNSQSSLVEVQYLKGENAVNSGHQQEYTPFHWAFHLPALNETFRGNGMNTPTQDIMSEFEPADTVRKNISVYPGYVNLDTDQFVEYPFTMKFYDPNWRYAGQNFEVIRYADILLMYAEVTEDPTYLNMVRARVGLPGYGESGYPAEYNTLALAIEHERRMELCFEFHRFFDLVRTGRAVAVMQGKGFDVNDNKLLFPVPLRAIDVNPQLSQNTGY</sequence>
<feature type="domain" description="RagB/SusD" evidence="6">
    <location>
        <begin position="341"/>
        <end position="485"/>
    </location>
</feature>
<dbReference type="InterPro" id="IPR012944">
    <property type="entry name" value="SusD_RagB_dom"/>
</dbReference>
<evidence type="ECO:0000256" key="2">
    <source>
        <dbReference type="ARBA" id="ARBA00006275"/>
    </source>
</evidence>
<dbReference type="PROSITE" id="PS00018">
    <property type="entry name" value="EF_HAND_1"/>
    <property type="match status" value="1"/>
</dbReference>
<reference evidence="8" key="1">
    <citation type="journal article" date="2023" name="Comput. Struct. Biotechnol. J.">
        <title>Discovery of a novel marine Bacteroidetes with a rich repertoire of carbohydrate-active enzymes.</title>
        <authorList>
            <person name="Chen B."/>
            <person name="Liu G."/>
            <person name="Chen Q."/>
            <person name="Wang H."/>
            <person name="Liu L."/>
            <person name="Tang K."/>
        </authorList>
    </citation>
    <scope>NUCLEOTIDE SEQUENCE</scope>
    <source>
        <strain evidence="8">TK19036</strain>
    </source>
</reference>
<dbReference type="InterPro" id="IPR011990">
    <property type="entry name" value="TPR-like_helical_dom_sf"/>
</dbReference>
<evidence type="ECO:0000313" key="8">
    <source>
        <dbReference type="EMBL" id="WKN36900.1"/>
    </source>
</evidence>
<evidence type="ECO:0000256" key="5">
    <source>
        <dbReference type="ARBA" id="ARBA00023237"/>
    </source>
</evidence>
<dbReference type="GO" id="GO:0009279">
    <property type="term" value="C:cell outer membrane"/>
    <property type="evidence" value="ECO:0007669"/>
    <property type="project" value="UniProtKB-SubCell"/>
</dbReference>
<accession>A0AA49GQI9</accession>
<dbReference type="EMBL" id="CP120682">
    <property type="protein sequence ID" value="WKN36900.1"/>
    <property type="molecule type" value="Genomic_DNA"/>
</dbReference>
<dbReference type="InterPro" id="IPR033985">
    <property type="entry name" value="SusD-like_N"/>
</dbReference>
<evidence type="ECO:0000256" key="1">
    <source>
        <dbReference type="ARBA" id="ARBA00004442"/>
    </source>
</evidence>
<dbReference type="InterPro" id="IPR018247">
    <property type="entry name" value="EF_Hand_1_Ca_BS"/>
</dbReference>
<dbReference type="Gene3D" id="1.25.40.390">
    <property type="match status" value="1"/>
</dbReference>
<dbReference type="Pfam" id="PF07980">
    <property type="entry name" value="SusD_RagB"/>
    <property type="match status" value="1"/>
</dbReference>
<dbReference type="PROSITE" id="PS51257">
    <property type="entry name" value="PROKAR_LIPOPROTEIN"/>
    <property type="match status" value="1"/>
</dbReference>
<keyword evidence="5" id="KW-0998">Cell outer membrane</keyword>
<organism evidence="8">
    <name type="scientific">Roseihalotalea indica</name>
    <dbReference type="NCBI Taxonomy" id="2867963"/>
    <lineage>
        <taxon>Bacteria</taxon>
        <taxon>Pseudomonadati</taxon>
        <taxon>Bacteroidota</taxon>
        <taxon>Cytophagia</taxon>
        <taxon>Cytophagales</taxon>
        <taxon>Catalimonadaceae</taxon>
        <taxon>Roseihalotalea</taxon>
    </lineage>
</organism>
<comment type="similarity">
    <text evidence="2">Belongs to the SusD family.</text>
</comment>
<dbReference type="AlphaFoldDB" id="A0AA49GQI9"/>
<evidence type="ECO:0000256" key="3">
    <source>
        <dbReference type="ARBA" id="ARBA00022729"/>
    </source>
</evidence>
<protein>
    <submittedName>
        <fullName evidence="8">RagB/SusD family nutrient uptake outer membrane protein</fullName>
    </submittedName>
</protein>